<dbReference type="GO" id="GO:0003899">
    <property type="term" value="F:DNA-directed RNA polymerase activity"/>
    <property type="evidence" value="ECO:0007669"/>
    <property type="project" value="InterPro"/>
</dbReference>
<keyword evidence="1" id="KW-0240">DNA-directed RNA polymerase</keyword>
<dbReference type="KEGG" id="wch:wcw_0707"/>
<dbReference type="InterPro" id="IPR036161">
    <property type="entry name" value="RPB6/omega-like_sf"/>
</dbReference>
<evidence type="ECO:0000256" key="1">
    <source>
        <dbReference type="ARBA" id="ARBA00022478"/>
    </source>
</evidence>
<dbReference type="Proteomes" id="UP000001505">
    <property type="component" value="Chromosome"/>
</dbReference>
<dbReference type="SUPFAM" id="SSF63562">
    <property type="entry name" value="RPB6/omega subunit-like"/>
    <property type="match status" value="1"/>
</dbReference>
<dbReference type="EMBL" id="CP001928">
    <property type="protein sequence ID" value="ADI38074.1"/>
    <property type="molecule type" value="Genomic_DNA"/>
</dbReference>
<dbReference type="RefSeq" id="WP_013181793.1">
    <property type="nucleotide sequence ID" value="NC_014225.1"/>
</dbReference>
<dbReference type="GO" id="GO:0006351">
    <property type="term" value="P:DNA-templated transcription"/>
    <property type="evidence" value="ECO:0007669"/>
    <property type="project" value="InterPro"/>
</dbReference>
<dbReference type="OrthoDB" id="22089at2"/>
<keyword evidence="5" id="KW-1185">Reference proteome</keyword>
<protein>
    <recommendedName>
        <fullName evidence="6">DNA-directed RNA polymerase subunit omega</fullName>
    </recommendedName>
</protein>
<dbReference type="AlphaFoldDB" id="D6YVB3"/>
<dbReference type="GO" id="GO:0000428">
    <property type="term" value="C:DNA-directed RNA polymerase complex"/>
    <property type="evidence" value="ECO:0007669"/>
    <property type="project" value="UniProtKB-KW"/>
</dbReference>
<evidence type="ECO:0000256" key="2">
    <source>
        <dbReference type="ARBA" id="ARBA00023163"/>
    </source>
</evidence>
<dbReference type="STRING" id="716544.wcw_0707"/>
<keyword evidence="2" id="KW-0804">Transcription</keyword>
<dbReference type="GO" id="GO:0003677">
    <property type="term" value="F:DNA binding"/>
    <property type="evidence" value="ECO:0007669"/>
    <property type="project" value="InterPro"/>
</dbReference>
<evidence type="ECO:0000313" key="5">
    <source>
        <dbReference type="Proteomes" id="UP000001505"/>
    </source>
</evidence>
<evidence type="ECO:0008006" key="6">
    <source>
        <dbReference type="Google" id="ProtNLM"/>
    </source>
</evidence>
<organism evidence="4 5">
    <name type="scientific">Waddlia chondrophila (strain ATCC VR-1470 / WSU 86-1044)</name>
    <dbReference type="NCBI Taxonomy" id="716544"/>
    <lineage>
        <taxon>Bacteria</taxon>
        <taxon>Pseudomonadati</taxon>
        <taxon>Chlamydiota</taxon>
        <taxon>Chlamydiia</taxon>
        <taxon>Parachlamydiales</taxon>
        <taxon>Waddliaceae</taxon>
        <taxon>Waddlia</taxon>
    </lineage>
</organism>
<accession>D6YVB3</accession>
<dbReference type="eggNOG" id="ENOG502ZMF5">
    <property type="taxonomic scope" value="Bacteria"/>
</dbReference>
<feature type="region of interest" description="Disordered" evidence="3">
    <location>
        <begin position="87"/>
        <end position="109"/>
    </location>
</feature>
<sequence>MDIIDHLTNEKISKNFNNQFDLVNYAIKLAANMIQTGREPRVKMNTENPALLILEEIIEGKDTFVEVSAKKEQKNFKEIELERVKEKVEEEADDSELLEDEEETQEVLS</sequence>
<name>D6YVB3_WADCW</name>
<evidence type="ECO:0000313" key="4">
    <source>
        <dbReference type="EMBL" id="ADI38074.1"/>
    </source>
</evidence>
<reference evidence="4 5" key="1">
    <citation type="journal article" date="2010" name="PLoS ONE">
        <title>The Waddlia genome: a window into chlamydial biology.</title>
        <authorList>
            <person name="Bertelli C."/>
            <person name="Collyn F."/>
            <person name="Croxatto A."/>
            <person name="Ruckert C."/>
            <person name="Polkinghorne A."/>
            <person name="Kebbi-Beghdadi C."/>
            <person name="Goesmann A."/>
            <person name="Vaughan L."/>
            <person name="Greub G."/>
        </authorList>
    </citation>
    <scope>NUCLEOTIDE SEQUENCE [LARGE SCALE GENOMIC DNA]</scope>
    <source>
        <strain evidence="5">ATCC VR-1470 / WSU 86-1044</strain>
    </source>
</reference>
<dbReference type="HOGENOM" id="CLU_2182894_0_0_0"/>
<feature type="compositionally biased region" description="Acidic residues" evidence="3">
    <location>
        <begin position="89"/>
        <end position="109"/>
    </location>
</feature>
<gene>
    <name evidence="4" type="ordered locus">wcw_0707</name>
</gene>
<evidence type="ECO:0000256" key="3">
    <source>
        <dbReference type="SAM" id="MobiDB-lite"/>
    </source>
</evidence>
<proteinExistence type="predicted"/>